<dbReference type="Proteomes" id="UP000050360">
    <property type="component" value="Unassembled WGS sequence"/>
</dbReference>
<protein>
    <submittedName>
        <fullName evidence="1">Uncharacterized protein</fullName>
    </submittedName>
</protein>
<gene>
    <name evidence="1" type="ORF">MPEBLZ_03931</name>
</gene>
<evidence type="ECO:0000313" key="2">
    <source>
        <dbReference type="Proteomes" id="UP000050360"/>
    </source>
</evidence>
<accession>A0A0P7ZAI3</accession>
<reference evidence="1 2" key="1">
    <citation type="submission" date="2015-09" db="EMBL/GenBank/DDBJ databases">
        <title>A metagenomics-based metabolic model of nitrate-dependent anaerobic oxidation of methane by Methanoperedens-like archaea.</title>
        <authorList>
            <person name="Arshad A."/>
            <person name="Speth D.R."/>
            <person name="De Graaf R.M."/>
            <person name="Op Den Camp H.J."/>
            <person name="Jetten M.S."/>
            <person name="Welte C.U."/>
        </authorList>
    </citation>
    <scope>NUCLEOTIDE SEQUENCE [LARGE SCALE GENOMIC DNA]</scope>
</reference>
<proteinExistence type="predicted"/>
<dbReference type="EMBL" id="LKCM01000339">
    <property type="protein sequence ID" value="KPQ41511.1"/>
    <property type="molecule type" value="Genomic_DNA"/>
</dbReference>
<comment type="caution">
    <text evidence="1">The sequence shown here is derived from an EMBL/GenBank/DDBJ whole genome shotgun (WGS) entry which is preliminary data.</text>
</comment>
<evidence type="ECO:0000313" key="1">
    <source>
        <dbReference type="EMBL" id="KPQ41511.1"/>
    </source>
</evidence>
<organism evidence="1 2">
    <name type="scientific">Candidatus Methanoperedens nitratireducens</name>
    <dbReference type="NCBI Taxonomy" id="1392998"/>
    <lineage>
        <taxon>Archaea</taxon>
        <taxon>Methanobacteriati</taxon>
        <taxon>Methanobacteriota</taxon>
        <taxon>Stenosarchaea group</taxon>
        <taxon>Methanomicrobia</taxon>
        <taxon>Methanosarcinales</taxon>
        <taxon>ANME-2 cluster</taxon>
        <taxon>Candidatus Methanoperedentaceae</taxon>
        <taxon>Candidatus Methanoperedens</taxon>
    </lineage>
</organism>
<dbReference type="AlphaFoldDB" id="A0A0P7ZAI3"/>
<sequence length="71" mass="7721">MDSAAVSGTNNHMPQNIANATIRLAIIKAKKSPLIEYLQKNAKIDVNIVDVRKRLAKITSSMASEAIESRA</sequence>
<name>A0A0P7ZAI3_9EURY</name>